<protein>
    <submittedName>
        <fullName evidence="1">9157_t:CDS:1</fullName>
    </submittedName>
</protein>
<evidence type="ECO:0000313" key="2">
    <source>
        <dbReference type="Proteomes" id="UP000789342"/>
    </source>
</evidence>
<organism evidence="1 2">
    <name type="scientific">Acaulospora morrowiae</name>
    <dbReference type="NCBI Taxonomy" id="94023"/>
    <lineage>
        <taxon>Eukaryota</taxon>
        <taxon>Fungi</taxon>
        <taxon>Fungi incertae sedis</taxon>
        <taxon>Mucoromycota</taxon>
        <taxon>Glomeromycotina</taxon>
        <taxon>Glomeromycetes</taxon>
        <taxon>Diversisporales</taxon>
        <taxon>Acaulosporaceae</taxon>
        <taxon>Acaulospora</taxon>
    </lineage>
</organism>
<sequence length="91" mass="10333">NKPNIITRKSNGAIPREWITPLLSTLPDINETNKILINKKIQLSVSLLDNSQLSEKIKILGTHFHFDKLPQDFITKPKSPEPKLTLLPILI</sequence>
<keyword evidence="2" id="KW-1185">Reference proteome</keyword>
<dbReference type="Proteomes" id="UP000789342">
    <property type="component" value="Unassembled WGS sequence"/>
</dbReference>
<accession>A0A9N8ZH15</accession>
<dbReference type="OrthoDB" id="10502178at2759"/>
<name>A0A9N8ZH15_9GLOM</name>
<feature type="non-terminal residue" evidence="1">
    <location>
        <position position="1"/>
    </location>
</feature>
<dbReference type="AlphaFoldDB" id="A0A9N8ZH15"/>
<gene>
    <name evidence="1" type="ORF">AMORRO_LOCUS2945</name>
</gene>
<evidence type="ECO:0000313" key="1">
    <source>
        <dbReference type="EMBL" id="CAG8494545.1"/>
    </source>
</evidence>
<comment type="caution">
    <text evidence="1">The sequence shown here is derived from an EMBL/GenBank/DDBJ whole genome shotgun (WGS) entry which is preliminary data.</text>
</comment>
<dbReference type="EMBL" id="CAJVPV010001350">
    <property type="protein sequence ID" value="CAG8494545.1"/>
    <property type="molecule type" value="Genomic_DNA"/>
</dbReference>
<proteinExistence type="predicted"/>
<reference evidence="1" key="1">
    <citation type="submission" date="2021-06" db="EMBL/GenBank/DDBJ databases">
        <authorList>
            <person name="Kallberg Y."/>
            <person name="Tangrot J."/>
            <person name="Rosling A."/>
        </authorList>
    </citation>
    <scope>NUCLEOTIDE SEQUENCE</scope>
    <source>
        <strain evidence="1">CL551</strain>
    </source>
</reference>